<organism evidence="3 4">
    <name type="scientific">Undibacterium griseum</name>
    <dbReference type="NCBI Taxonomy" id="2762295"/>
    <lineage>
        <taxon>Bacteria</taxon>
        <taxon>Pseudomonadati</taxon>
        <taxon>Pseudomonadota</taxon>
        <taxon>Betaproteobacteria</taxon>
        <taxon>Burkholderiales</taxon>
        <taxon>Oxalobacteraceae</taxon>
        <taxon>Undibacterium</taxon>
    </lineage>
</organism>
<evidence type="ECO:0000256" key="2">
    <source>
        <dbReference type="SAM" id="SignalP"/>
    </source>
</evidence>
<keyword evidence="2" id="KW-0732">Signal</keyword>
<proteinExistence type="predicted"/>
<dbReference type="RefSeq" id="WP_186862944.1">
    <property type="nucleotide sequence ID" value="NZ_JACOGC010000003.1"/>
</dbReference>
<dbReference type="Proteomes" id="UP000613113">
    <property type="component" value="Unassembled WGS sequence"/>
</dbReference>
<protein>
    <submittedName>
        <fullName evidence="3">Uncharacterized protein</fullName>
    </submittedName>
</protein>
<evidence type="ECO:0000256" key="1">
    <source>
        <dbReference type="SAM" id="MobiDB-lite"/>
    </source>
</evidence>
<gene>
    <name evidence="3" type="ORF">H8K27_09545</name>
</gene>
<keyword evidence="4" id="KW-1185">Reference proteome</keyword>
<feature type="compositionally biased region" description="Polar residues" evidence="1">
    <location>
        <begin position="47"/>
        <end position="56"/>
    </location>
</feature>
<evidence type="ECO:0000313" key="4">
    <source>
        <dbReference type="Proteomes" id="UP000613113"/>
    </source>
</evidence>
<sequence>MKSLFRYSLCLGITAAVFLSGYLAGQSAVVSASACQLPAAARFANDTADSPANADTSFVPENHPHSPLLL</sequence>
<dbReference type="EMBL" id="JACOGC010000003">
    <property type="protein sequence ID" value="MBC3885369.1"/>
    <property type="molecule type" value="Genomic_DNA"/>
</dbReference>
<feature type="chain" id="PRO_5045872553" evidence="2">
    <location>
        <begin position="25"/>
        <end position="70"/>
    </location>
</feature>
<name>A0ABR6YNI6_9BURK</name>
<feature type="region of interest" description="Disordered" evidence="1">
    <location>
        <begin position="47"/>
        <end position="70"/>
    </location>
</feature>
<comment type="caution">
    <text evidence="3">The sequence shown here is derived from an EMBL/GenBank/DDBJ whole genome shotgun (WGS) entry which is preliminary data.</text>
</comment>
<dbReference type="PROSITE" id="PS51257">
    <property type="entry name" value="PROKAR_LIPOPROTEIN"/>
    <property type="match status" value="1"/>
</dbReference>
<accession>A0ABR6YNI6</accession>
<feature type="signal peptide" evidence="2">
    <location>
        <begin position="1"/>
        <end position="24"/>
    </location>
</feature>
<reference evidence="3 4" key="1">
    <citation type="submission" date="2020-08" db="EMBL/GenBank/DDBJ databases">
        <title>Novel species isolated from subtropical streams in China.</title>
        <authorList>
            <person name="Lu H."/>
        </authorList>
    </citation>
    <scope>NUCLEOTIDE SEQUENCE [LARGE SCALE GENOMIC DNA]</scope>
    <source>
        <strain evidence="3 4">FT31W</strain>
    </source>
</reference>
<evidence type="ECO:0000313" key="3">
    <source>
        <dbReference type="EMBL" id="MBC3885369.1"/>
    </source>
</evidence>